<evidence type="ECO:0000313" key="2">
    <source>
        <dbReference type="EMBL" id="SCM54717.1"/>
    </source>
</evidence>
<protein>
    <submittedName>
        <fullName evidence="2">Uncharacterized protein</fullName>
    </submittedName>
</protein>
<dbReference type="AlphaFoldDB" id="A0A1C6Z6K2"/>
<reference evidence="2 3" key="1">
    <citation type="submission" date="2016-09" db="EMBL/GenBank/DDBJ databases">
        <authorList>
            <person name="Capua I."/>
            <person name="De Benedictis P."/>
            <person name="Joannis T."/>
            <person name="Lombin L.H."/>
            <person name="Cattoli G."/>
        </authorList>
    </citation>
    <scope>NUCLEOTIDE SEQUENCE [LARGE SCALE GENOMIC DNA]</scope>
    <source>
        <strain evidence="2 3">GB001</strain>
    </source>
</reference>
<dbReference type="EMBL" id="FMIQ01000080">
    <property type="protein sequence ID" value="SCM54717.1"/>
    <property type="molecule type" value="Genomic_DNA"/>
</dbReference>
<evidence type="ECO:0000313" key="3">
    <source>
        <dbReference type="Proteomes" id="UP000094844"/>
    </source>
</evidence>
<evidence type="ECO:0000256" key="1">
    <source>
        <dbReference type="SAM" id="Phobius"/>
    </source>
</evidence>
<organism evidence="2 3">
    <name type="scientific">Hafnia alvei</name>
    <dbReference type="NCBI Taxonomy" id="569"/>
    <lineage>
        <taxon>Bacteria</taxon>
        <taxon>Pseudomonadati</taxon>
        <taxon>Pseudomonadota</taxon>
        <taxon>Gammaproteobacteria</taxon>
        <taxon>Enterobacterales</taxon>
        <taxon>Hafniaceae</taxon>
        <taxon>Hafnia</taxon>
    </lineage>
</organism>
<keyword evidence="1" id="KW-1133">Transmembrane helix</keyword>
<sequence length="74" mass="8581">MFLNVIASSLHAFYILSDFSYADKRFTLLFKNANTMHVLYGKENFHIMGVTQGQVIYKIFIVSEIMIILYLALL</sequence>
<dbReference type="Proteomes" id="UP000094844">
    <property type="component" value="Unassembled WGS sequence"/>
</dbReference>
<accession>A0A1C6Z6K2</accession>
<keyword evidence="1" id="KW-0472">Membrane</keyword>
<keyword evidence="1" id="KW-0812">Transmembrane</keyword>
<proteinExistence type="predicted"/>
<feature type="transmembrane region" description="Helical" evidence="1">
    <location>
        <begin position="55"/>
        <end position="73"/>
    </location>
</feature>
<gene>
    <name evidence="2" type="ORF">BN1044_04227</name>
</gene>
<name>A0A1C6Z6K2_HAFAL</name>